<protein>
    <submittedName>
        <fullName evidence="2">Uncharacterized protein</fullName>
    </submittedName>
</protein>
<accession>A0A9N7VXH6</accession>
<evidence type="ECO:0000313" key="3">
    <source>
        <dbReference type="Proteomes" id="UP001153269"/>
    </source>
</evidence>
<evidence type="ECO:0000256" key="1">
    <source>
        <dbReference type="SAM" id="MobiDB-lite"/>
    </source>
</evidence>
<proteinExistence type="predicted"/>
<organism evidence="2 3">
    <name type="scientific">Pleuronectes platessa</name>
    <name type="common">European plaice</name>
    <dbReference type="NCBI Taxonomy" id="8262"/>
    <lineage>
        <taxon>Eukaryota</taxon>
        <taxon>Metazoa</taxon>
        <taxon>Chordata</taxon>
        <taxon>Craniata</taxon>
        <taxon>Vertebrata</taxon>
        <taxon>Euteleostomi</taxon>
        <taxon>Actinopterygii</taxon>
        <taxon>Neopterygii</taxon>
        <taxon>Teleostei</taxon>
        <taxon>Neoteleostei</taxon>
        <taxon>Acanthomorphata</taxon>
        <taxon>Carangaria</taxon>
        <taxon>Pleuronectiformes</taxon>
        <taxon>Pleuronectoidei</taxon>
        <taxon>Pleuronectidae</taxon>
        <taxon>Pleuronectes</taxon>
    </lineage>
</organism>
<reference evidence="2" key="1">
    <citation type="submission" date="2020-03" db="EMBL/GenBank/DDBJ databases">
        <authorList>
            <person name="Weist P."/>
        </authorList>
    </citation>
    <scope>NUCLEOTIDE SEQUENCE</scope>
</reference>
<dbReference type="EMBL" id="CADEAL010004282">
    <property type="protein sequence ID" value="CAB1456040.1"/>
    <property type="molecule type" value="Genomic_DNA"/>
</dbReference>
<feature type="region of interest" description="Disordered" evidence="1">
    <location>
        <begin position="1"/>
        <end position="59"/>
    </location>
</feature>
<dbReference type="AlphaFoldDB" id="A0A9N7VXH6"/>
<feature type="region of interest" description="Disordered" evidence="1">
    <location>
        <begin position="78"/>
        <end position="99"/>
    </location>
</feature>
<sequence>MNGASPVEETDEPRHRVQEPQQRSDMSATSPAGSGTPQLRDTVAQPRGDVSDSGSLTPCVRGRHLREEDAQLHFCSAATAPPAPSNRRSFCHRAQETLK</sequence>
<comment type="caution">
    <text evidence="2">The sequence shown here is derived from an EMBL/GenBank/DDBJ whole genome shotgun (WGS) entry which is preliminary data.</text>
</comment>
<feature type="compositionally biased region" description="Polar residues" evidence="1">
    <location>
        <begin position="19"/>
        <end position="39"/>
    </location>
</feature>
<dbReference type="Proteomes" id="UP001153269">
    <property type="component" value="Unassembled WGS sequence"/>
</dbReference>
<name>A0A9N7VXH6_PLEPL</name>
<evidence type="ECO:0000313" key="2">
    <source>
        <dbReference type="EMBL" id="CAB1456040.1"/>
    </source>
</evidence>
<keyword evidence="3" id="KW-1185">Reference proteome</keyword>
<gene>
    <name evidence="2" type="ORF">PLEPLA_LOCUS43821</name>
</gene>